<organism evidence="1">
    <name type="scientific">marine sediment metagenome</name>
    <dbReference type="NCBI Taxonomy" id="412755"/>
    <lineage>
        <taxon>unclassified sequences</taxon>
        <taxon>metagenomes</taxon>
        <taxon>ecological metagenomes</taxon>
    </lineage>
</organism>
<feature type="non-terminal residue" evidence="1">
    <location>
        <position position="1"/>
    </location>
</feature>
<sequence length="41" mass="4818">KATQAEAFTIAQFLYRCKRYDGIHQRPLFSGADPYRKQKNV</sequence>
<dbReference type="EMBL" id="BART01042108">
    <property type="protein sequence ID" value="GAH20590.1"/>
    <property type="molecule type" value="Genomic_DNA"/>
</dbReference>
<proteinExistence type="predicted"/>
<dbReference type="AlphaFoldDB" id="X1EJR1"/>
<reference evidence="1" key="1">
    <citation type="journal article" date="2014" name="Front. Microbiol.">
        <title>High frequency of phylogenetically diverse reductive dehalogenase-homologous genes in deep subseafloor sedimentary metagenomes.</title>
        <authorList>
            <person name="Kawai M."/>
            <person name="Futagami T."/>
            <person name="Toyoda A."/>
            <person name="Takaki Y."/>
            <person name="Nishi S."/>
            <person name="Hori S."/>
            <person name="Arai W."/>
            <person name="Tsubouchi T."/>
            <person name="Morono Y."/>
            <person name="Uchiyama I."/>
            <person name="Ito T."/>
            <person name="Fujiyama A."/>
            <person name="Inagaki F."/>
            <person name="Takami H."/>
        </authorList>
    </citation>
    <scope>NUCLEOTIDE SEQUENCE</scope>
    <source>
        <strain evidence="1">Expedition CK06-06</strain>
    </source>
</reference>
<name>X1EJR1_9ZZZZ</name>
<evidence type="ECO:0000313" key="1">
    <source>
        <dbReference type="EMBL" id="GAH20590.1"/>
    </source>
</evidence>
<accession>X1EJR1</accession>
<gene>
    <name evidence="1" type="ORF">S01H4_67194</name>
</gene>
<protein>
    <submittedName>
        <fullName evidence="1">Uncharacterized protein</fullName>
    </submittedName>
</protein>
<comment type="caution">
    <text evidence="1">The sequence shown here is derived from an EMBL/GenBank/DDBJ whole genome shotgun (WGS) entry which is preliminary data.</text>
</comment>
<feature type="non-terminal residue" evidence="1">
    <location>
        <position position="41"/>
    </location>
</feature>